<sequence>MKEKLGFLVCVWFLLCGRVARFVVEKNSLKVTAAPSSMKGVYECAIGNLGIPQYEGTLVGIVYHPKPNQMACNGAPCA</sequence>
<keyword evidence="3" id="KW-1185">Reference proteome</keyword>
<organism evidence="2 3">
    <name type="scientific">Malus baccata</name>
    <name type="common">Siberian crab apple</name>
    <name type="synonym">Pyrus baccata</name>
    <dbReference type="NCBI Taxonomy" id="106549"/>
    <lineage>
        <taxon>Eukaryota</taxon>
        <taxon>Viridiplantae</taxon>
        <taxon>Streptophyta</taxon>
        <taxon>Embryophyta</taxon>
        <taxon>Tracheophyta</taxon>
        <taxon>Spermatophyta</taxon>
        <taxon>Magnoliopsida</taxon>
        <taxon>eudicotyledons</taxon>
        <taxon>Gunneridae</taxon>
        <taxon>Pentapetalae</taxon>
        <taxon>rosids</taxon>
        <taxon>fabids</taxon>
        <taxon>Rosales</taxon>
        <taxon>Rosaceae</taxon>
        <taxon>Amygdaloideae</taxon>
        <taxon>Maleae</taxon>
        <taxon>Malus</taxon>
    </lineage>
</organism>
<dbReference type="Gene3D" id="3.50.30.30">
    <property type="match status" value="1"/>
</dbReference>
<gene>
    <name evidence="2" type="ORF">C1H46_000682</name>
</gene>
<dbReference type="AlphaFoldDB" id="A0A540NRP2"/>
<dbReference type="STRING" id="106549.A0A540NRP2"/>
<proteinExistence type="predicted"/>
<name>A0A540NRP2_MALBA</name>
<evidence type="ECO:0000313" key="3">
    <source>
        <dbReference type="Proteomes" id="UP000315295"/>
    </source>
</evidence>
<evidence type="ECO:0000256" key="1">
    <source>
        <dbReference type="SAM" id="SignalP"/>
    </source>
</evidence>
<dbReference type="Proteomes" id="UP000315295">
    <property type="component" value="Unassembled WGS sequence"/>
</dbReference>
<reference evidence="2 3" key="1">
    <citation type="journal article" date="2019" name="G3 (Bethesda)">
        <title>Sequencing of a Wild Apple (Malus baccata) Genome Unravels the Differences Between Cultivated and Wild Apple Species Regarding Disease Resistance and Cold Tolerance.</title>
        <authorList>
            <person name="Chen X."/>
        </authorList>
    </citation>
    <scope>NUCLEOTIDE SEQUENCE [LARGE SCALE GENOMIC DNA]</scope>
    <source>
        <strain evidence="3">cv. Shandingzi</strain>
        <tissue evidence="2">Leaves</tissue>
    </source>
</reference>
<feature type="chain" id="PRO_5022207083" evidence="1">
    <location>
        <begin position="22"/>
        <end position="78"/>
    </location>
</feature>
<comment type="caution">
    <text evidence="2">The sequence shown here is derived from an EMBL/GenBank/DDBJ whole genome shotgun (WGS) entry which is preliminary data.</text>
</comment>
<evidence type="ECO:0000313" key="2">
    <source>
        <dbReference type="EMBL" id="TQE13675.1"/>
    </source>
</evidence>
<feature type="signal peptide" evidence="1">
    <location>
        <begin position="1"/>
        <end position="21"/>
    </location>
</feature>
<accession>A0A540NRP2</accession>
<protein>
    <submittedName>
        <fullName evidence="2">Uncharacterized protein</fullName>
    </submittedName>
</protein>
<keyword evidence="1" id="KW-0732">Signal</keyword>
<dbReference type="EMBL" id="VIEB01000009">
    <property type="protein sequence ID" value="TQE13675.1"/>
    <property type="molecule type" value="Genomic_DNA"/>
</dbReference>